<protein>
    <submittedName>
        <fullName evidence="2">Uncharacterized protein</fullName>
    </submittedName>
</protein>
<evidence type="ECO:0000256" key="1">
    <source>
        <dbReference type="SAM" id="MobiDB-lite"/>
    </source>
</evidence>
<evidence type="ECO:0000313" key="2">
    <source>
        <dbReference type="EMBL" id="RVW84890.1"/>
    </source>
</evidence>
<feature type="compositionally biased region" description="Basic and acidic residues" evidence="1">
    <location>
        <begin position="246"/>
        <end position="255"/>
    </location>
</feature>
<organism evidence="2 3">
    <name type="scientific">Vitis vinifera</name>
    <name type="common">Grape</name>
    <dbReference type="NCBI Taxonomy" id="29760"/>
    <lineage>
        <taxon>Eukaryota</taxon>
        <taxon>Viridiplantae</taxon>
        <taxon>Streptophyta</taxon>
        <taxon>Embryophyta</taxon>
        <taxon>Tracheophyta</taxon>
        <taxon>Spermatophyta</taxon>
        <taxon>Magnoliopsida</taxon>
        <taxon>eudicotyledons</taxon>
        <taxon>Gunneridae</taxon>
        <taxon>Pentapetalae</taxon>
        <taxon>rosids</taxon>
        <taxon>Vitales</taxon>
        <taxon>Vitaceae</taxon>
        <taxon>Viteae</taxon>
        <taxon>Vitis</taxon>
    </lineage>
</organism>
<dbReference type="EMBL" id="QGNW01000209">
    <property type="protein sequence ID" value="RVW84890.1"/>
    <property type="molecule type" value="Genomic_DNA"/>
</dbReference>
<feature type="region of interest" description="Disordered" evidence="1">
    <location>
        <begin position="19"/>
        <end position="41"/>
    </location>
</feature>
<proteinExistence type="predicted"/>
<comment type="caution">
    <text evidence="2">The sequence shown here is derived from an EMBL/GenBank/DDBJ whole genome shotgun (WGS) entry which is preliminary data.</text>
</comment>
<name>A0A438HK89_VITVI</name>
<feature type="region of interest" description="Disordered" evidence="1">
    <location>
        <begin position="246"/>
        <end position="266"/>
    </location>
</feature>
<evidence type="ECO:0000313" key="3">
    <source>
        <dbReference type="Proteomes" id="UP000288805"/>
    </source>
</evidence>
<reference evidence="2 3" key="1">
    <citation type="journal article" date="2018" name="PLoS Genet.">
        <title>Population sequencing reveals clonal diversity and ancestral inbreeding in the grapevine cultivar Chardonnay.</title>
        <authorList>
            <person name="Roach M.J."/>
            <person name="Johnson D.L."/>
            <person name="Bohlmann J."/>
            <person name="van Vuuren H.J."/>
            <person name="Jones S.J."/>
            <person name="Pretorius I.S."/>
            <person name="Schmidt S.A."/>
            <person name="Borneman A.R."/>
        </authorList>
    </citation>
    <scope>NUCLEOTIDE SEQUENCE [LARGE SCALE GENOMIC DNA]</scope>
    <source>
        <strain evidence="3">cv. Chardonnay</strain>
        <tissue evidence="2">Leaf</tissue>
    </source>
</reference>
<dbReference type="Proteomes" id="UP000288805">
    <property type="component" value="Unassembled WGS sequence"/>
</dbReference>
<sequence length="524" mass="58918">MALIQEAITILGQRIYGQQTQQVSPQDDAQYDPTVPPPPSPNKAITWEDFDGALVASLLAKFKMPKIERYTCIGSPHIHLRLYSTERVRGFEVEARGVNHLIYLRLEGEDFTGIPLSRAVQKLMEGGLLTQLTLRPVPQPMPLHFRMDLHCSYHQGPGHDTYHCVALRHAIQDLIGQSLVHLGQLSVTTNPLPTGGIHFMDFIEPDDHIHMLTSTPFRLVHDTPPLQLTTIGLVVQQQPPIVARPLESDATREETKQEDDEILRQPQSTQHGFGEFIATVDHDTHFDIGFVPTETKYRYMVLQRKERLIAHLLHMPIDRPIRRYRMSLIELQRLVRQLQLRYGAPGTSNYVLVTPLSPDRTSQLMLYFPKETDEYGTFVEVANTIDGAISCDEYSDEMLMLVPALGLLTIVALDDDVFVGVTSPIVVESEHVDPPLSFDYLPVSCDITLSAPYSPTSHIFYIDDEIVQHDSDEDSSSASDLSPSDQRVSLTTGDAEIVDFGTTHQLRELRIGLDLSTDEMDSLA</sequence>
<accession>A0A438HK89</accession>
<gene>
    <name evidence="2" type="ORF">CK203_039511</name>
</gene>
<dbReference type="AlphaFoldDB" id="A0A438HK89"/>